<dbReference type="Proteomes" id="UP000050326">
    <property type="component" value="Unassembled WGS sequence"/>
</dbReference>
<evidence type="ECO:0000313" key="1">
    <source>
        <dbReference type="EMBL" id="KPU43806.1"/>
    </source>
</evidence>
<organism evidence="1 2">
    <name type="scientific">Oxobacter pfennigii</name>
    <dbReference type="NCBI Taxonomy" id="36849"/>
    <lineage>
        <taxon>Bacteria</taxon>
        <taxon>Bacillati</taxon>
        <taxon>Bacillota</taxon>
        <taxon>Clostridia</taxon>
        <taxon>Eubacteriales</taxon>
        <taxon>Clostridiaceae</taxon>
        <taxon>Oxobacter</taxon>
    </lineage>
</organism>
<protein>
    <submittedName>
        <fullName evidence="1">VWA domain containing CoxE-like protein</fullName>
    </submittedName>
</protein>
<dbReference type="InterPro" id="IPR036465">
    <property type="entry name" value="vWFA_dom_sf"/>
</dbReference>
<name>A0A0P8W6X0_9CLOT</name>
<sequence length="437" mass="49910">MDSLTKNIIEFADVLRIAGVRLSTSEVIDSITSLRYIDILDKKSVKTALSSCMAKGEEERNIFSEAFDKFFIPLDERLQYLESKSAKIEEIRAQITQEAAELKFNGAPINLPDELKEVYYNLPMEEKHSIKAFIEKSFSGMEGLAGPRLLMENMVKGKLNNLRQNLSSDDYKDWKSYENALSDAGLIAGEVIEDIQNKDSLLYKNIGDIKEEEIPKVIMLIKQIAEKLRRNIRRRELMVKRKSKPDLRRTIRDSLSTGGVLFNIKYKAKSRKKNKLLVLCDVSASMYRFSGFAMQFILGMHMNSSIADTYIFSEFAEHINITAAENPNSFERKIKESKAWRKGTNIYNALDYILNSRFVRLNSSTIVIILSDAKTLDAANASDSLKLLDGKVKRIIWLNPLSEKEWSKIPSLVNFIRYSTMLDCSNIERLAKACSMI</sequence>
<dbReference type="Pfam" id="PF05762">
    <property type="entry name" value="VWA_CoxE"/>
    <property type="match status" value="1"/>
</dbReference>
<dbReference type="RefSeq" id="WP_054875693.1">
    <property type="nucleotide sequence ID" value="NZ_LKET01000035.1"/>
</dbReference>
<dbReference type="SUPFAM" id="SSF53300">
    <property type="entry name" value="vWA-like"/>
    <property type="match status" value="1"/>
</dbReference>
<evidence type="ECO:0000313" key="2">
    <source>
        <dbReference type="Proteomes" id="UP000050326"/>
    </source>
</evidence>
<dbReference type="OrthoDB" id="9790469at2"/>
<dbReference type="AlphaFoldDB" id="A0A0P8W6X0"/>
<dbReference type="PANTHER" id="PTHR39338">
    <property type="entry name" value="BLL5662 PROTEIN-RELATED"/>
    <property type="match status" value="1"/>
</dbReference>
<keyword evidence="2" id="KW-1185">Reference proteome</keyword>
<dbReference type="PANTHER" id="PTHR39338:SF5">
    <property type="entry name" value="BLR6139 PROTEIN"/>
    <property type="match status" value="1"/>
</dbReference>
<reference evidence="1 2" key="1">
    <citation type="submission" date="2015-09" db="EMBL/GenBank/DDBJ databases">
        <title>Genome sequence of Oxobacter pfennigii DSM 3222.</title>
        <authorList>
            <person name="Poehlein A."/>
            <person name="Bengelsdorf F.R."/>
            <person name="Schiel-Bengelsdorf B."/>
            <person name="Duerre P."/>
            <person name="Daniel R."/>
        </authorList>
    </citation>
    <scope>NUCLEOTIDE SEQUENCE [LARGE SCALE GENOMIC DNA]</scope>
    <source>
        <strain evidence="1 2">DSM 3222</strain>
    </source>
</reference>
<dbReference type="STRING" id="36849.OXPF_26660"/>
<dbReference type="EMBL" id="LKET01000035">
    <property type="protein sequence ID" value="KPU43806.1"/>
    <property type="molecule type" value="Genomic_DNA"/>
</dbReference>
<proteinExistence type="predicted"/>
<gene>
    <name evidence="1" type="ORF">OXPF_26660</name>
</gene>
<comment type="caution">
    <text evidence="1">The sequence shown here is derived from an EMBL/GenBank/DDBJ whole genome shotgun (WGS) entry which is preliminary data.</text>
</comment>
<dbReference type="InterPro" id="IPR008912">
    <property type="entry name" value="Uncharacterised_CoxE"/>
</dbReference>
<accession>A0A0P8W6X0</accession>